<evidence type="ECO:0000256" key="1">
    <source>
        <dbReference type="SAM" id="MobiDB-lite"/>
    </source>
</evidence>
<evidence type="ECO:0000256" key="2">
    <source>
        <dbReference type="SAM" id="Phobius"/>
    </source>
</evidence>
<dbReference type="RefSeq" id="WP_211463201.1">
    <property type="nucleotide sequence ID" value="NZ_JAGSXH010000001.1"/>
</dbReference>
<keyword evidence="2" id="KW-1133">Transmembrane helix</keyword>
<feature type="region of interest" description="Disordered" evidence="1">
    <location>
        <begin position="1"/>
        <end position="26"/>
    </location>
</feature>
<name>A0A8J8BAK0_9ACTN</name>
<sequence length="224" mass="23551">MTDVGQDKTPGGTGGPDAPFGPIAPVRRRRRLRPRSMLVLALAAVLLVGVGLEPWALHIGGRFTPNMTWSGYGEVQASNGGKYELYVHLRGGLLSTRRVRCGHTGGCSNLIGDAKLCGRNGATEDMALTGSVHTWWSTDGARTMLLLNGGSPVKLPAGWVVAFGGTWQGPNLVVEDTDNSFTEPFTPDGAIRTTTSTADAGTAAVTLRSGSADDFARACRALKQ</sequence>
<accession>A0A8J8BAK0</accession>
<gene>
    <name evidence="3" type="ORF">KGA66_00380</name>
</gene>
<dbReference type="Proteomes" id="UP000677913">
    <property type="component" value="Unassembled WGS sequence"/>
</dbReference>
<feature type="transmembrane region" description="Helical" evidence="2">
    <location>
        <begin position="37"/>
        <end position="57"/>
    </location>
</feature>
<dbReference type="EMBL" id="JAGSXH010000001">
    <property type="protein sequence ID" value="MBS2961480.1"/>
    <property type="molecule type" value="Genomic_DNA"/>
</dbReference>
<organism evidence="3 4">
    <name type="scientific">Actinocrinis puniceicyclus</name>
    <dbReference type="NCBI Taxonomy" id="977794"/>
    <lineage>
        <taxon>Bacteria</taxon>
        <taxon>Bacillati</taxon>
        <taxon>Actinomycetota</taxon>
        <taxon>Actinomycetes</taxon>
        <taxon>Catenulisporales</taxon>
        <taxon>Actinospicaceae</taxon>
        <taxon>Actinocrinis</taxon>
    </lineage>
</organism>
<keyword evidence="2" id="KW-0812">Transmembrane</keyword>
<keyword evidence="4" id="KW-1185">Reference proteome</keyword>
<comment type="caution">
    <text evidence="3">The sequence shown here is derived from an EMBL/GenBank/DDBJ whole genome shotgun (WGS) entry which is preliminary data.</text>
</comment>
<keyword evidence="2" id="KW-0472">Membrane</keyword>
<protein>
    <submittedName>
        <fullName evidence="3">Uncharacterized protein</fullName>
    </submittedName>
</protein>
<dbReference type="AlphaFoldDB" id="A0A8J8BAK0"/>
<proteinExistence type="predicted"/>
<evidence type="ECO:0000313" key="3">
    <source>
        <dbReference type="EMBL" id="MBS2961480.1"/>
    </source>
</evidence>
<reference evidence="3" key="1">
    <citation type="submission" date="2021-04" db="EMBL/GenBank/DDBJ databases">
        <title>Genome based classification of Actinospica acidithermotolerans sp. nov., an actinobacterium isolated from an Indonesian hot spring.</title>
        <authorList>
            <person name="Kusuma A.B."/>
            <person name="Putra K.E."/>
            <person name="Nafisah S."/>
            <person name="Loh J."/>
            <person name="Nouioui I."/>
            <person name="Goodfellow M."/>
        </authorList>
    </citation>
    <scope>NUCLEOTIDE SEQUENCE</scope>
    <source>
        <strain evidence="3">DSM 45618</strain>
    </source>
</reference>
<evidence type="ECO:0000313" key="4">
    <source>
        <dbReference type="Proteomes" id="UP000677913"/>
    </source>
</evidence>